<dbReference type="STRING" id="111015.AXF14_05040"/>
<gene>
    <name evidence="6" type="ORF">AXF14_05040</name>
</gene>
<dbReference type="Proteomes" id="UP000065220">
    <property type="component" value="Chromosome"/>
</dbReference>
<evidence type="ECO:0000313" key="7">
    <source>
        <dbReference type="Proteomes" id="UP000065220"/>
    </source>
</evidence>
<dbReference type="InterPro" id="IPR001347">
    <property type="entry name" value="SIS_dom"/>
</dbReference>
<reference evidence="7" key="1">
    <citation type="submission" date="2016-02" db="EMBL/GenBank/DDBJ databases">
        <authorList>
            <person name="Holder M.E."/>
            <person name="Ajami N.J."/>
            <person name="Petrosino J.F."/>
        </authorList>
    </citation>
    <scope>NUCLEOTIDE SEQUENCE [LARGE SCALE GENOMIC DNA]</scope>
    <source>
        <strain evidence="7">CCUG 36733</strain>
    </source>
</reference>
<dbReference type="PROSITE" id="PS51464">
    <property type="entry name" value="SIS"/>
    <property type="match status" value="1"/>
</dbReference>
<name>A0A0X8JGW9_ACTRD</name>
<dbReference type="PROSITE" id="PS51071">
    <property type="entry name" value="HTH_RPIR"/>
    <property type="match status" value="1"/>
</dbReference>
<evidence type="ECO:0000256" key="3">
    <source>
        <dbReference type="ARBA" id="ARBA00023163"/>
    </source>
</evidence>
<dbReference type="AlphaFoldDB" id="A0A0X8JGW9"/>
<evidence type="ECO:0008006" key="8">
    <source>
        <dbReference type="Google" id="ProtNLM"/>
    </source>
</evidence>
<dbReference type="InterPro" id="IPR047640">
    <property type="entry name" value="RpiR-like"/>
</dbReference>
<keyword evidence="7" id="KW-1185">Reference proteome</keyword>
<dbReference type="InterPro" id="IPR000281">
    <property type="entry name" value="HTH_RpiR"/>
</dbReference>
<dbReference type="CDD" id="cd05013">
    <property type="entry name" value="SIS_RpiR"/>
    <property type="match status" value="1"/>
</dbReference>
<dbReference type="Pfam" id="PF01418">
    <property type="entry name" value="HTH_6"/>
    <property type="match status" value="1"/>
</dbReference>
<dbReference type="InterPro" id="IPR036388">
    <property type="entry name" value="WH-like_DNA-bd_sf"/>
</dbReference>
<evidence type="ECO:0000256" key="2">
    <source>
        <dbReference type="ARBA" id="ARBA00023125"/>
    </source>
</evidence>
<dbReference type="InterPro" id="IPR046348">
    <property type="entry name" value="SIS_dom_sf"/>
</dbReference>
<evidence type="ECO:0000259" key="4">
    <source>
        <dbReference type="PROSITE" id="PS51071"/>
    </source>
</evidence>
<organism evidence="6 7">
    <name type="scientific">Actinomyces radicidentis</name>
    <dbReference type="NCBI Taxonomy" id="111015"/>
    <lineage>
        <taxon>Bacteria</taxon>
        <taxon>Bacillati</taxon>
        <taxon>Actinomycetota</taxon>
        <taxon>Actinomycetes</taxon>
        <taxon>Actinomycetales</taxon>
        <taxon>Actinomycetaceae</taxon>
        <taxon>Actinomyces</taxon>
    </lineage>
</organism>
<feature type="domain" description="SIS" evidence="5">
    <location>
        <begin position="114"/>
        <end position="254"/>
    </location>
</feature>
<evidence type="ECO:0000259" key="5">
    <source>
        <dbReference type="PROSITE" id="PS51464"/>
    </source>
</evidence>
<dbReference type="GO" id="GO:0003677">
    <property type="term" value="F:DNA binding"/>
    <property type="evidence" value="ECO:0007669"/>
    <property type="project" value="UniProtKB-KW"/>
</dbReference>
<dbReference type="Gene3D" id="3.40.50.10490">
    <property type="entry name" value="Glucose-6-phosphate isomerase like protein, domain 1"/>
    <property type="match status" value="1"/>
</dbReference>
<accession>A0A0X8JGW9</accession>
<proteinExistence type="predicted"/>
<dbReference type="GO" id="GO:0003700">
    <property type="term" value="F:DNA-binding transcription factor activity"/>
    <property type="evidence" value="ECO:0007669"/>
    <property type="project" value="InterPro"/>
</dbReference>
<dbReference type="GO" id="GO:1901135">
    <property type="term" value="P:carbohydrate derivative metabolic process"/>
    <property type="evidence" value="ECO:0007669"/>
    <property type="project" value="InterPro"/>
</dbReference>
<evidence type="ECO:0000256" key="1">
    <source>
        <dbReference type="ARBA" id="ARBA00023015"/>
    </source>
</evidence>
<keyword evidence="2" id="KW-0238">DNA-binding</keyword>
<dbReference type="PANTHER" id="PTHR30514:SF1">
    <property type="entry name" value="HTH-TYPE TRANSCRIPTIONAL REGULATOR HEXR-RELATED"/>
    <property type="match status" value="1"/>
</dbReference>
<feature type="domain" description="HTH rpiR-type" evidence="4">
    <location>
        <begin position="1"/>
        <end position="64"/>
    </location>
</feature>
<dbReference type="Pfam" id="PF01380">
    <property type="entry name" value="SIS"/>
    <property type="match status" value="1"/>
</dbReference>
<dbReference type="InterPro" id="IPR035472">
    <property type="entry name" value="RpiR-like_SIS"/>
</dbReference>
<dbReference type="SUPFAM" id="SSF53697">
    <property type="entry name" value="SIS domain"/>
    <property type="match status" value="1"/>
</dbReference>
<keyword evidence="3" id="KW-0804">Transcription</keyword>
<keyword evidence="1" id="KW-0805">Transcription regulation</keyword>
<evidence type="ECO:0000313" key="6">
    <source>
        <dbReference type="EMBL" id="AMD88436.1"/>
    </source>
</evidence>
<dbReference type="SUPFAM" id="SSF46689">
    <property type="entry name" value="Homeodomain-like"/>
    <property type="match status" value="1"/>
</dbReference>
<sequence>MSSTEDALAATLLEQPEGVLSATAASLARQAGVSQASVVRFARSLGYRGLPDLRLALARDLSRSSLEHERAGVAQGQIDAGDSLEDLAAKIAFHEARSIEQTVAGLDLEALDRLAARVAGRSPVTTLGVGASGLVAQDLSQKLQRIGVPCQFSADTHVQLVHAALLGEGDTAIGFSFSGRTTEVLRAMDLARGRGALTVAVVGDPGSPVARAADVVLETRARETELRAAALASRMAQLAVVDVLFARTAQLRHDDLGAALERTRAAVSGQRVGD</sequence>
<dbReference type="KEGG" id="ard:AXF14_05040"/>
<protein>
    <recommendedName>
        <fullName evidence="8">RpiR family transcriptional regulator</fullName>
    </recommendedName>
</protein>
<dbReference type="Gene3D" id="1.10.10.10">
    <property type="entry name" value="Winged helix-like DNA-binding domain superfamily/Winged helix DNA-binding domain"/>
    <property type="match status" value="1"/>
</dbReference>
<dbReference type="InterPro" id="IPR009057">
    <property type="entry name" value="Homeodomain-like_sf"/>
</dbReference>
<dbReference type="EMBL" id="CP014228">
    <property type="protein sequence ID" value="AMD88436.1"/>
    <property type="molecule type" value="Genomic_DNA"/>
</dbReference>
<dbReference type="PANTHER" id="PTHR30514">
    <property type="entry name" value="GLUCOKINASE"/>
    <property type="match status" value="1"/>
</dbReference>
<dbReference type="GO" id="GO:0097367">
    <property type="term" value="F:carbohydrate derivative binding"/>
    <property type="evidence" value="ECO:0007669"/>
    <property type="project" value="InterPro"/>
</dbReference>